<dbReference type="EMBL" id="PEDL01000001">
    <property type="protein sequence ID" value="PHV72258.1"/>
    <property type="molecule type" value="Genomic_DNA"/>
</dbReference>
<evidence type="ECO:0000313" key="1">
    <source>
        <dbReference type="EMBL" id="PHV72258.1"/>
    </source>
</evidence>
<evidence type="ECO:0000313" key="2">
    <source>
        <dbReference type="Proteomes" id="UP000224460"/>
    </source>
</evidence>
<name>A0AC61DGZ6_9FIRM</name>
<gene>
    <name evidence="1" type="ORF">CS063_01925</name>
</gene>
<sequence>MLKKLHFQGRLFFIIAMLFLFSIFMIFVGVSIYIYQNMMANSKALAIETTEAYTTKVEQLIKDMNVISTQIVGNATIQSVFMEAIASTDKKFNYFSRHLEERRKVQVECCSINIAQNGVSRINIYRKPNMFISYNVDILNNDYIYETLNTQNEEEIVKTNAYYNVLPPHLDKWSGANTSKLVFSLVRPLTATYYTKENIATIEVSNDYNKLEKIFEESNENNKEMQVLIIDEDYQTLVYPYNEVEQLKVKYYAQIMEDLDEEPIKLIGYEGKKEVICRRKLQSCNWSILTIQPYKIYVEPVRNMITLITLLGIVFTIIGILAIFITTRKLTLPIRDLREALSGITIENIQLEDNTYTNNEIELLKNRFEDVLEALQASANSLALAHSAEYRAKLSALQAQINPHFLYNSLMAISAAGQEANSDKVQSMCSQLSDLFRYASSDGAESTIGAEMITIKNYLDFMKWRYLEELQYHMEDYEVVSDVVIPKLILQPLIENCFTHAFYTVRPPFFISIQCYREESTWYIIIKDNGGGFKLSALEEIRIVKENIDAVLTNNQYGVKLETKDKALMNVYARLKMIYKERTIFEIQNSTEGGAIIKIGGLCEYEKS</sequence>
<reference evidence="1" key="1">
    <citation type="submission" date="2017-10" db="EMBL/GenBank/DDBJ databases">
        <title>Genome sequence of cellulolytic Lachnospiraceae bacterium XHS1971 isolated from hotspring sediment.</title>
        <authorList>
            <person name="Vasudevan G."/>
            <person name="Joshi A.J."/>
            <person name="Hivarkar S."/>
            <person name="Lanjekar V.B."/>
            <person name="Dhakephalkar P.K."/>
            <person name="Dagar S."/>
        </authorList>
    </citation>
    <scope>NUCLEOTIDE SEQUENCE</scope>
    <source>
        <strain evidence="1">XHS1971</strain>
    </source>
</reference>
<proteinExistence type="predicted"/>
<organism evidence="1 2">
    <name type="scientific">Sporanaerobium hydrogeniformans</name>
    <dbReference type="NCBI Taxonomy" id="3072179"/>
    <lineage>
        <taxon>Bacteria</taxon>
        <taxon>Bacillati</taxon>
        <taxon>Bacillota</taxon>
        <taxon>Clostridia</taxon>
        <taxon>Lachnospirales</taxon>
        <taxon>Lachnospiraceae</taxon>
        <taxon>Sporanaerobium</taxon>
    </lineage>
</organism>
<protein>
    <submittedName>
        <fullName evidence="1">Uncharacterized protein</fullName>
    </submittedName>
</protein>
<dbReference type="Proteomes" id="UP000224460">
    <property type="component" value="Unassembled WGS sequence"/>
</dbReference>
<keyword evidence="2" id="KW-1185">Reference proteome</keyword>
<accession>A0AC61DGZ6</accession>
<comment type="caution">
    <text evidence="1">The sequence shown here is derived from an EMBL/GenBank/DDBJ whole genome shotgun (WGS) entry which is preliminary data.</text>
</comment>